<protein>
    <submittedName>
        <fullName evidence="1">Uncharacterized protein</fullName>
    </submittedName>
</protein>
<gene>
    <name evidence="1" type="ORF">MSG28_002978</name>
</gene>
<sequence length="476" mass="52171">MLCKVVVALVLTVSPLVLRFTFDLFRGVGAEELELELVDVEDELAPELELLELVEGRVRTRFRLGLDLPSDFEELLCLARRASLDFLRGFGSGDFDLLKHRDLERLLLRLDREFRPVIMERVAFVTSDAIRRAMEFNPHVPAYLLELRALTLPPEHVLRRGDSEALAYAFCHLRHWQNAEGALALLAAACQAAERCGGPAAPYAACSACADRELLPAHHAAPGWRRARGAALPLAGALCVAAALLALAAARWPDAVHAVAPMHVLSGCAGAGGDGRGARGMAARRLVLNGLTAEVGEGSGEVQEGTGGSPDSLEFYHELELYRQLLALPITPAAAPPSPRRRARTPDPASTRNRGASPPRRSRTPGARANHAPRASTPPPAASAPEHARPAKRRYEEKVQYEDRIRNGEIRRRTRVNDIAKRISSLKWQWAGHIRRPRIGKRSVGRPPTRWTNDLVKAAGSRWMQAAANRGNYSYG</sequence>
<reference evidence="1 2" key="1">
    <citation type="journal article" date="2022" name="Genome Biol. Evol.">
        <title>The Spruce Budworm Genome: Reconstructing the Evolutionary History of Antifreeze Proteins.</title>
        <authorList>
            <person name="Beliveau C."/>
            <person name="Gagne P."/>
            <person name="Picq S."/>
            <person name="Vernygora O."/>
            <person name="Keeling C.I."/>
            <person name="Pinkney K."/>
            <person name="Doucet D."/>
            <person name="Wen F."/>
            <person name="Johnston J.S."/>
            <person name="Maaroufi H."/>
            <person name="Boyle B."/>
            <person name="Laroche J."/>
            <person name="Dewar K."/>
            <person name="Juretic N."/>
            <person name="Blackburn G."/>
            <person name="Nisole A."/>
            <person name="Brunet B."/>
            <person name="Brandao M."/>
            <person name="Lumley L."/>
            <person name="Duan J."/>
            <person name="Quan G."/>
            <person name="Lucarotti C.J."/>
            <person name="Roe A.D."/>
            <person name="Sperling F.A.H."/>
            <person name="Levesque R.C."/>
            <person name="Cusson M."/>
        </authorList>
    </citation>
    <scope>NUCLEOTIDE SEQUENCE [LARGE SCALE GENOMIC DNA]</scope>
    <source>
        <strain evidence="1">Glfc:IPQL:Cfum</strain>
    </source>
</reference>
<comment type="caution">
    <text evidence="1">The sequence shown here is derived from an EMBL/GenBank/DDBJ whole genome shotgun (WGS) entry which is preliminary data.</text>
</comment>
<name>A0ACC0JK55_CHOFU</name>
<evidence type="ECO:0000313" key="1">
    <source>
        <dbReference type="EMBL" id="KAI8424515.1"/>
    </source>
</evidence>
<evidence type="ECO:0000313" key="2">
    <source>
        <dbReference type="Proteomes" id="UP001064048"/>
    </source>
</evidence>
<dbReference type="EMBL" id="CM046104">
    <property type="protein sequence ID" value="KAI8424515.1"/>
    <property type="molecule type" value="Genomic_DNA"/>
</dbReference>
<accession>A0ACC0JK55</accession>
<proteinExistence type="predicted"/>
<dbReference type="Proteomes" id="UP001064048">
    <property type="component" value="Chromosome 4"/>
</dbReference>
<organism evidence="1 2">
    <name type="scientific">Choristoneura fumiferana</name>
    <name type="common">Spruce budworm moth</name>
    <name type="synonym">Archips fumiferana</name>
    <dbReference type="NCBI Taxonomy" id="7141"/>
    <lineage>
        <taxon>Eukaryota</taxon>
        <taxon>Metazoa</taxon>
        <taxon>Ecdysozoa</taxon>
        <taxon>Arthropoda</taxon>
        <taxon>Hexapoda</taxon>
        <taxon>Insecta</taxon>
        <taxon>Pterygota</taxon>
        <taxon>Neoptera</taxon>
        <taxon>Endopterygota</taxon>
        <taxon>Lepidoptera</taxon>
        <taxon>Glossata</taxon>
        <taxon>Ditrysia</taxon>
        <taxon>Tortricoidea</taxon>
        <taxon>Tortricidae</taxon>
        <taxon>Tortricinae</taxon>
        <taxon>Choristoneura</taxon>
    </lineage>
</organism>
<keyword evidence="2" id="KW-1185">Reference proteome</keyword>